<proteinExistence type="predicted"/>
<organism evidence="2 3">
    <name type="scientific">Mycena albidolilacea</name>
    <dbReference type="NCBI Taxonomy" id="1033008"/>
    <lineage>
        <taxon>Eukaryota</taxon>
        <taxon>Fungi</taxon>
        <taxon>Dikarya</taxon>
        <taxon>Basidiomycota</taxon>
        <taxon>Agaricomycotina</taxon>
        <taxon>Agaricomycetes</taxon>
        <taxon>Agaricomycetidae</taxon>
        <taxon>Agaricales</taxon>
        <taxon>Marasmiineae</taxon>
        <taxon>Mycenaceae</taxon>
        <taxon>Mycena</taxon>
    </lineage>
</organism>
<protein>
    <submittedName>
        <fullName evidence="2">Uncharacterized protein</fullName>
    </submittedName>
</protein>
<feature type="region of interest" description="Disordered" evidence="1">
    <location>
        <begin position="71"/>
        <end position="92"/>
    </location>
</feature>
<feature type="compositionally biased region" description="Pro residues" evidence="1">
    <location>
        <begin position="79"/>
        <end position="88"/>
    </location>
</feature>
<accession>A0AAD6ZHE2</accession>
<evidence type="ECO:0000313" key="3">
    <source>
        <dbReference type="Proteomes" id="UP001218218"/>
    </source>
</evidence>
<dbReference type="Proteomes" id="UP001218218">
    <property type="component" value="Unassembled WGS sequence"/>
</dbReference>
<name>A0AAD6ZHE2_9AGAR</name>
<evidence type="ECO:0000313" key="2">
    <source>
        <dbReference type="EMBL" id="KAJ7323213.1"/>
    </source>
</evidence>
<feature type="region of interest" description="Disordered" evidence="1">
    <location>
        <begin position="175"/>
        <end position="201"/>
    </location>
</feature>
<dbReference type="EMBL" id="JARIHO010000047">
    <property type="protein sequence ID" value="KAJ7323213.1"/>
    <property type="molecule type" value="Genomic_DNA"/>
</dbReference>
<gene>
    <name evidence="2" type="ORF">DFH08DRAFT_1085445</name>
</gene>
<keyword evidence="3" id="KW-1185">Reference proteome</keyword>
<feature type="compositionally biased region" description="Low complexity" evidence="1">
    <location>
        <begin position="182"/>
        <end position="195"/>
    </location>
</feature>
<sequence>MVISLRAVGVACARCPVLVVVNVDLTPSQPASRMGRPTPIQQSAVLLVHLSHVLCLAHPLALAQRRRPRALVSSRNLTSPPPLPPSPPRLHNTHSFTLNGNYLRPARDPRLDGDWPIQLYTDPPLFSSAQWTRPPRLSRRRMMITSAARWWTRTGACRCTACHCDALVRARPRRRAHRPNFPTSTSTTTVSSTSPSDRDSSDVYTRLDVEVSMVLNSQCVRCRCLPRSGHLDCDIAPRLHNTSNSCSARSTCTPPPDSRLMHTLNLPSSRSPARDCDWDGDIQRRRRPTLPAYLPRGCLKNGW</sequence>
<reference evidence="2" key="1">
    <citation type="submission" date="2023-03" db="EMBL/GenBank/DDBJ databases">
        <title>Massive genome expansion in bonnet fungi (Mycena s.s.) driven by repeated elements and novel gene families across ecological guilds.</title>
        <authorList>
            <consortium name="Lawrence Berkeley National Laboratory"/>
            <person name="Harder C.B."/>
            <person name="Miyauchi S."/>
            <person name="Viragh M."/>
            <person name="Kuo A."/>
            <person name="Thoen E."/>
            <person name="Andreopoulos B."/>
            <person name="Lu D."/>
            <person name="Skrede I."/>
            <person name="Drula E."/>
            <person name="Henrissat B."/>
            <person name="Morin E."/>
            <person name="Kohler A."/>
            <person name="Barry K."/>
            <person name="LaButti K."/>
            <person name="Morin E."/>
            <person name="Salamov A."/>
            <person name="Lipzen A."/>
            <person name="Mereny Z."/>
            <person name="Hegedus B."/>
            <person name="Baldrian P."/>
            <person name="Stursova M."/>
            <person name="Weitz H."/>
            <person name="Taylor A."/>
            <person name="Grigoriev I.V."/>
            <person name="Nagy L.G."/>
            <person name="Martin F."/>
            <person name="Kauserud H."/>
        </authorList>
    </citation>
    <scope>NUCLEOTIDE SEQUENCE</scope>
    <source>
        <strain evidence="2">CBHHK002</strain>
    </source>
</reference>
<comment type="caution">
    <text evidence="2">The sequence shown here is derived from an EMBL/GenBank/DDBJ whole genome shotgun (WGS) entry which is preliminary data.</text>
</comment>
<dbReference type="AlphaFoldDB" id="A0AAD6ZHE2"/>
<evidence type="ECO:0000256" key="1">
    <source>
        <dbReference type="SAM" id="MobiDB-lite"/>
    </source>
</evidence>